<keyword evidence="7" id="KW-1185">Reference proteome</keyword>
<evidence type="ECO:0000256" key="2">
    <source>
        <dbReference type="ARBA" id="ARBA00006856"/>
    </source>
</evidence>
<dbReference type="Proteomes" id="UP001608902">
    <property type="component" value="Unassembled WGS sequence"/>
</dbReference>
<name>A0ABD6EL89_9BILA</name>
<feature type="region of interest" description="Disordered" evidence="4">
    <location>
        <begin position="148"/>
        <end position="230"/>
    </location>
</feature>
<keyword evidence="3" id="KW-0539">Nucleus</keyword>
<dbReference type="PROSITE" id="PS51366">
    <property type="entry name" value="MI"/>
    <property type="match status" value="1"/>
</dbReference>
<comment type="caution">
    <text evidence="6">The sequence shown here is derived from an EMBL/GenBank/DDBJ whole genome shotgun (WGS) entry which is preliminary data.</text>
</comment>
<accession>A0ABD6EL89</accession>
<dbReference type="InterPro" id="IPR016024">
    <property type="entry name" value="ARM-type_fold"/>
</dbReference>
<comment type="subcellular location">
    <subcellularLocation>
        <location evidence="1">Nucleus</location>
        <location evidence="1">Nucleolus</location>
    </subcellularLocation>
</comment>
<dbReference type="Pfam" id="PF02854">
    <property type="entry name" value="MIF4G"/>
    <property type="match status" value="1"/>
</dbReference>
<feature type="region of interest" description="Disordered" evidence="4">
    <location>
        <begin position="52"/>
        <end position="103"/>
    </location>
</feature>
<evidence type="ECO:0000256" key="4">
    <source>
        <dbReference type="SAM" id="MobiDB-lite"/>
    </source>
</evidence>
<feature type="compositionally biased region" description="Basic residues" evidence="4">
    <location>
        <begin position="58"/>
        <end position="69"/>
    </location>
</feature>
<dbReference type="InterPro" id="IPR003891">
    <property type="entry name" value="Initiation_fac_eIF4g_MI"/>
</dbReference>
<evidence type="ECO:0000259" key="5">
    <source>
        <dbReference type="PROSITE" id="PS51366"/>
    </source>
</evidence>
<dbReference type="InterPro" id="IPR050781">
    <property type="entry name" value="CWC22_splicing_factor"/>
</dbReference>
<dbReference type="GO" id="GO:0005730">
    <property type="term" value="C:nucleolus"/>
    <property type="evidence" value="ECO:0007669"/>
    <property type="project" value="UniProtKB-SubCell"/>
</dbReference>
<feature type="compositionally biased region" description="Basic residues" evidence="4">
    <location>
        <begin position="19"/>
        <end position="36"/>
    </location>
</feature>
<feature type="compositionally biased region" description="Polar residues" evidence="4">
    <location>
        <begin position="7"/>
        <end position="18"/>
    </location>
</feature>
<evidence type="ECO:0000313" key="7">
    <source>
        <dbReference type="Proteomes" id="UP001608902"/>
    </source>
</evidence>
<evidence type="ECO:0000256" key="3">
    <source>
        <dbReference type="ARBA" id="ARBA00023242"/>
    </source>
</evidence>
<dbReference type="SUPFAM" id="SSF48371">
    <property type="entry name" value="ARM repeat"/>
    <property type="match status" value="1"/>
</dbReference>
<sequence length="751" mass="86198">MSKRKSQVATLSSLSKQRSSTRKQERKKARKLRKFGKIAFASHKKVEDVIAQIYSKSPSKKKKRKKSQPKRSNEEGIGSVGSDSKRVVKEAKRKRQQREKIQEEDVVIKRFAKKLGYDKRKSRNVPAVFVAEGLDDLLEFCDRKRRSEILKNENAAAETGSDNGSRFTSDAEDSGKSDEEELEEEIKEPNSTEETLSNKDTEKEESEEGRTTHEDIYGREVDAKTGELLERNTAGAQRKLEELEEMMGVHSSEEKQKLERTMRGAINRLNEGTLISTVKTISDLFASHGRNEVKTLLSTGIMKSLCVPYRLPDRIILEYATLIALLHSAASTDITYSFVESFLLKYVELIDDPPENNTLENMSILLAELFNFKIIKGGVIIEVLQRLRDRLLDKTLSTSILILSYCGSLLRKRSLSQLTEYLTDTQTVLSSLPSDRMNDQHLRFLTEEYMEIKNANLQKQTSTVDSSIFDHYFGIYQGQTKKITRQDEIGFSLDDVLHIAQRGRWWVVGSAWKPPEKDVDDTRNQTLPRTKTVIFDQSLLDLAKKAHMNTDLRRSIFCTIMSSEDASQAFERLMRLSLKGQQERQIIHVCVICVLRESTYNPFYAVLIDHFCSFHKRFQLTTQYALWDRIRSINELSSKRCSHLAYLISDLILKRSISVTVLKVIEFGLIDAEMTSFVRMVLTRFISSASERLINEIFRSLAVSPQHRLFCDGLQLFAHTVLRKPHSNEELADTFMSKLKLLEQILGREDL</sequence>
<reference evidence="6 7" key="1">
    <citation type="submission" date="2024-08" db="EMBL/GenBank/DDBJ databases">
        <title>Gnathostoma spinigerum genome.</title>
        <authorList>
            <person name="Gonzalez-Bertolin B."/>
            <person name="Monzon S."/>
            <person name="Zaballos A."/>
            <person name="Jimenez P."/>
            <person name="Dekumyoy P."/>
            <person name="Varona S."/>
            <person name="Cuesta I."/>
            <person name="Sumanam S."/>
            <person name="Adisakwattana P."/>
            <person name="Gasser R.B."/>
            <person name="Hernandez-Gonzalez A."/>
            <person name="Young N.D."/>
            <person name="Perteguer M.J."/>
        </authorList>
    </citation>
    <scope>NUCLEOTIDE SEQUENCE [LARGE SCALE GENOMIC DNA]</scope>
    <source>
        <strain evidence="6">AL3</strain>
        <tissue evidence="6">Liver</tissue>
    </source>
</reference>
<protein>
    <recommendedName>
        <fullName evidence="5">MI domain-containing protein</fullName>
    </recommendedName>
</protein>
<evidence type="ECO:0000256" key="1">
    <source>
        <dbReference type="ARBA" id="ARBA00004604"/>
    </source>
</evidence>
<dbReference type="PANTHER" id="PTHR18034:SF4">
    <property type="entry name" value="NUCLEOLAR MIF4G DOMAIN-CONTAINING PROTEIN 1"/>
    <property type="match status" value="1"/>
</dbReference>
<gene>
    <name evidence="6" type="ORF">AB6A40_003749</name>
</gene>
<feature type="compositionally biased region" description="Basic and acidic residues" evidence="4">
    <location>
        <begin position="196"/>
        <end position="230"/>
    </location>
</feature>
<dbReference type="SMART" id="SM00543">
    <property type="entry name" value="MIF4G"/>
    <property type="match status" value="1"/>
</dbReference>
<dbReference type="Pfam" id="PF02847">
    <property type="entry name" value="MA3"/>
    <property type="match status" value="1"/>
</dbReference>
<dbReference type="PANTHER" id="PTHR18034">
    <property type="entry name" value="CELL CYCLE CONTROL PROTEIN CWF22-RELATED"/>
    <property type="match status" value="1"/>
</dbReference>
<dbReference type="SMART" id="SM00544">
    <property type="entry name" value="MA3"/>
    <property type="match status" value="1"/>
</dbReference>
<feature type="domain" description="MI" evidence="5">
    <location>
        <begin position="551"/>
        <end position="667"/>
    </location>
</feature>
<evidence type="ECO:0000313" key="6">
    <source>
        <dbReference type="EMBL" id="MFH4977040.1"/>
    </source>
</evidence>
<feature type="region of interest" description="Disordered" evidence="4">
    <location>
        <begin position="1"/>
        <end position="36"/>
    </location>
</feature>
<proteinExistence type="inferred from homology"/>
<dbReference type="EMBL" id="JBGFUD010002018">
    <property type="protein sequence ID" value="MFH4977040.1"/>
    <property type="molecule type" value="Genomic_DNA"/>
</dbReference>
<organism evidence="6 7">
    <name type="scientific">Gnathostoma spinigerum</name>
    <dbReference type="NCBI Taxonomy" id="75299"/>
    <lineage>
        <taxon>Eukaryota</taxon>
        <taxon>Metazoa</taxon>
        <taxon>Ecdysozoa</taxon>
        <taxon>Nematoda</taxon>
        <taxon>Chromadorea</taxon>
        <taxon>Rhabditida</taxon>
        <taxon>Spirurina</taxon>
        <taxon>Gnathostomatomorpha</taxon>
        <taxon>Gnathostomatoidea</taxon>
        <taxon>Gnathostomatidae</taxon>
        <taxon>Gnathostoma</taxon>
    </lineage>
</organism>
<comment type="similarity">
    <text evidence="2">Belongs to the CWC22 family.</text>
</comment>
<dbReference type="InterPro" id="IPR003890">
    <property type="entry name" value="MIF4G-like_typ-3"/>
</dbReference>
<dbReference type="Gene3D" id="1.25.40.180">
    <property type="match status" value="1"/>
</dbReference>
<dbReference type="AlphaFoldDB" id="A0ABD6EL89"/>